<dbReference type="EMBL" id="JBHTCF010000001">
    <property type="protein sequence ID" value="MFC7303471.1"/>
    <property type="molecule type" value="Genomic_DNA"/>
</dbReference>
<evidence type="ECO:0000256" key="1">
    <source>
        <dbReference type="ARBA" id="ARBA00022603"/>
    </source>
</evidence>
<dbReference type="InterPro" id="IPR016461">
    <property type="entry name" value="COMT-like"/>
</dbReference>
<evidence type="ECO:0000313" key="6">
    <source>
        <dbReference type="EMBL" id="MFC7303471.1"/>
    </source>
</evidence>
<dbReference type="GO" id="GO:0032259">
    <property type="term" value="P:methylation"/>
    <property type="evidence" value="ECO:0007669"/>
    <property type="project" value="UniProtKB-KW"/>
</dbReference>
<reference evidence="7" key="1">
    <citation type="journal article" date="2019" name="Int. J. Syst. Evol. Microbiol.">
        <title>The Global Catalogue of Microorganisms (GCM) 10K type strain sequencing project: providing services to taxonomists for standard genome sequencing and annotation.</title>
        <authorList>
            <consortium name="The Broad Institute Genomics Platform"/>
            <consortium name="The Broad Institute Genome Sequencing Center for Infectious Disease"/>
            <person name="Wu L."/>
            <person name="Ma J."/>
        </authorList>
    </citation>
    <scope>NUCLEOTIDE SEQUENCE [LARGE SCALE GENOMIC DNA]</scope>
    <source>
        <strain evidence="7">SYNS20</strain>
    </source>
</reference>
<keyword evidence="7" id="KW-1185">Reference proteome</keyword>
<dbReference type="Gene3D" id="1.10.287.1350">
    <property type="match status" value="1"/>
</dbReference>
<dbReference type="SUPFAM" id="SSF53335">
    <property type="entry name" value="S-adenosyl-L-methionine-dependent methyltransferases"/>
    <property type="match status" value="1"/>
</dbReference>
<keyword evidence="1 6" id="KW-0489">Methyltransferase</keyword>
<keyword evidence="3" id="KW-0949">S-adenosyl-L-methionine</keyword>
<dbReference type="GO" id="GO:0008168">
    <property type="term" value="F:methyltransferase activity"/>
    <property type="evidence" value="ECO:0007669"/>
    <property type="project" value="UniProtKB-KW"/>
</dbReference>
<evidence type="ECO:0000256" key="2">
    <source>
        <dbReference type="ARBA" id="ARBA00022679"/>
    </source>
</evidence>
<dbReference type="Pfam" id="PF00891">
    <property type="entry name" value="Methyltransf_2"/>
    <property type="match status" value="1"/>
</dbReference>
<protein>
    <submittedName>
        <fullName evidence="6">Methyltransferase</fullName>
    </submittedName>
</protein>
<dbReference type="InterPro" id="IPR029063">
    <property type="entry name" value="SAM-dependent_MTases_sf"/>
</dbReference>
<dbReference type="PROSITE" id="PS51683">
    <property type="entry name" value="SAM_OMT_II"/>
    <property type="match status" value="1"/>
</dbReference>
<dbReference type="PANTHER" id="PTHR43712:SF2">
    <property type="entry name" value="O-METHYLTRANSFERASE CICE"/>
    <property type="match status" value="1"/>
</dbReference>
<name>A0ABW2JD30_9ACTN</name>
<feature type="domain" description="O-methyltransferase C-terminal" evidence="4">
    <location>
        <begin position="110"/>
        <end position="319"/>
    </location>
</feature>
<accession>A0ABW2JD30</accession>
<dbReference type="Gene3D" id="3.40.50.150">
    <property type="entry name" value="Vaccinia Virus protein VP39"/>
    <property type="match status" value="1"/>
</dbReference>
<dbReference type="Proteomes" id="UP001596523">
    <property type="component" value="Unassembled WGS sequence"/>
</dbReference>
<dbReference type="InterPro" id="IPR036390">
    <property type="entry name" value="WH_DNA-bd_sf"/>
</dbReference>
<dbReference type="CDD" id="cd02440">
    <property type="entry name" value="AdoMet_MTases"/>
    <property type="match status" value="1"/>
</dbReference>
<dbReference type="Pfam" id="PF08100">
    <property type="entry name" value="Dimerisation"/>
    <property type="match status" value="1"/>
</dbReference>
<proteinExistence type="predicted"/>
<dbReference type="PIRSF" id="PIRSF005739">
    <property type="entry name" value="O-mtase"/>
    <property type="match status" value="1"/>
</dbReference>
<dbReference type="InterPro" id="IPR036388">
    <property type="entry name" value="WH-like_DNA-bd_sf"/>
</dbReference>
<dbReference type="SUPFAM" id="SSF46785">
    <property type="entry name" value="Winged helix' DNA-binding domain"/>
    <property type="match status" value="1"/>
</dbReference>
<dbReference type="PANTHER" id="PTHR43712">
    <property type="entry name" value="PUTATIVE (AFU_ORTHOLOGUE AFUA_4G14580)-RELATED"/>
    <property type="match status" value="1"/>
</dbReference>
<organism evidence="6 7">
    <name type="scientific">Streptomyces monticola</name>
    <dbReference type="NCBI Taxonomy" id="2666263"/>
    <lineage>
        <taxon>Bacteria</taxon>
        <taxon>Bacillati</taxon>
        <taxon>Actinomycetota</taxon>
        <taxon>Actinomycetes</taxon>
        <taxon>Kitasatosporales</taxon>
        <taxon>Streptomycetaceae</taxon>
        <taxon>Streptomyces</taxon>
    </lineage>
</organism>
<evidence type="ECO:0000256" key="3">
    <source>
        <dbReference type="ARBA" id="ARBA00022691"/>
    </source>
</evidence>
<evidence type="ECO:0000313" key="7">
    <source>
        <dbReference type="Proteomes" id="UP001596523"/>
    </source>
</evidence>
<feature type="domain" description="O-methyltransferase dimerisation" evidence="5">
    <location>
        <begin position="12"/>
        <end position="82"/>
    </location>
</feature>
<comment type="caution">
    <text evidence="6">The sequence shown here is derived from an EMBL/GenBank/DDBJ whole genome shotgun (WGS) entry which is preliminary data.</text>
</comment>
<keyword evidence="2" id="KW-0808">Transferase</keyword>
<gene>
    <name evidence="6" type="ORF">ACFQVC_04480</name>
</gene>
<sequence length="341" mass="36612">MASDEDRAQVVQLVFGGMAALTVRAATRLKVVELLGDKERAAADVAEEAGTQHQAMTRLLRALTGLGLLQECAPDTFAVTSAGALLDPGRPDSLVSLVDMFTEPAMSRAWERLDESVRTGEAAFDAIFGKDFFSHLRDEPELSARFNAAMSQGTAATAAALPEAFDFGRFTTVTDVGGGDGTLLAAVLRAYPSLNGVVYDTDEGLAQAPVTLRRDGLEERCSLVAGDFFDAVPEGGDLYLLKSILHDWSDDRARTILGHIREALPPEGRVLILEAVLPEVVDPARPGLTYLTDLNMLVNLGGRERTRADFEFLCHSAGLTIVDVSPLPAPNPFCLIEARRA</sequence>
<dbReference type="Gene3D" id="1.10.10.10">
    <property type="entry name" value="Winged helix-like DNA-binding domain superfamily/Winged helix DNA-binding domain"/>
    <property type="match status" value="1"/>
</dbReference>
<dbReference type="InterPro" id="IPR001077">
    <property type="entry name" value="COMT_C"/>
</dbReference>
<evidence type="ECO:0000259" key="5">
    <source>
        <dbReference type="Pfam" id="PF08100"/>
    </source>
</evidence>
<dbReference type="InterPro" id="IPR012967">
    <property type="entry name" value="COMT_dimerisation"/>
</dbReference>
<evidence type="ECO:0000259" key="4">
    <source>
        <dbReference type="Pfam" id="PF00891"/>
    </source>
</evidence>